<gene>
    <name evidence="14" type="ORF">F0L74_31430</name>
</gene>
<keyword evidence="2 10" id="KW-0813">Transport</keyword>
<dbReference type="Proteomes" id="UP000324611">
    <property type="component" value="Unassembled WGS sequence"/>
</dbReference>
<accession>A0A5B2VPM3</accession>
<comment type="similarity">
    <text evidence="10 11">Belongs to the TonB-dependent receptor family.</text>
</comment>
<name>A0A5B2VPM3_9BACT</name>
<proteinExistence type="inferred from homology"/>
<dbReference type="Pfam" id="PF13715">
    <property type="entry name" value="CarbopepD_reg_2"/>
    <property type="match status" value="1"/>
</dbReference>
<dbReference type="AlphaFoldDB" id="A0A5B2VPM3"/>
<feature type="transmembrane region" description="Helical" evidence="12">
    <location>
        <begin position="21"/>
        <end position="41"/>
    </location>
</feature>
<dbReference type="NCBIfam" id="TIGR04057">
    <property type="entry name" value="SusC_RagA_signa"/>
    <property type="match status" value="1"/>
</dbReference>
<dbReference type="NCBIfam" id="TIGR04056">
    <property type="entry name" value="OMP_RagA_SusC"/>
    <property type="match status" value="1"/>
</dbReference>
<reference evidence="14 15" key="1">
    <citation type="submission" date="2019-09" db="EMBL/GenBank/DDBJ databases">
        <title>Chitinophaga ginsengihumi sp. nov., isolated from soil of ginseng rhizosphere.</title>
        <authorList>
            <person name="Lee J."/>
        </authorList>
    </citation>
    <scope>NUCLEOTIDE SEQUENCE [LARGE SCALE GENOMIC DNA]</scope>
    <source>
        <strain evidence="14 15">BN140078</strain>
    </source>
</reference>
<dbReference type="GO" id="GO:0009279">
    <property type="term" value="C:cell outer membrane"/>
    <property type="evidence" value="ECO:0007669"/>
    <property type="project" value="UniProtKB-SubCell"/>
</dbReference>
<dbReference type="Gene3D" id="2.40.170.20">
    <property type="entry name" value="TonB-dependent receptor, beta-barrel domain"/>
    <property type="match status" value="1"/>
</dbReference>
<evidence type="ECO:0000313" key="14">
    <source>
        <dbReference type="EMBL" id="KAA2240660.1"/>
    </source>
</evidence>
<keyword evidence="15" id="KW-1185">Reference proteome</keyword>
<dbReference type="InterPro" id="IPR023997">
    <property type="entry name" value="TonB-dep_OMP_SusC/RagA_CS"/>
</dbReference>
<dbReference type="SUPFAM" id="SSF56935">
    <property type="entry name" value="Porins"/>
    <property type="match status" value="1"/>
</dbReference>
<evidence type="ECO:0000256" key="8">
    <source>
        <dbReference type="ARBA" id="ARBA00023136"/>
    </source>
</evidence>
<dbReference type="InterPro" id="IPR011662">
    <property type="entry name" value="Secretin/TonB_short_N"/>
</dbReference>
<keyword evidence="5 10" id="KW-0812">Transmembrane</keyword>
<evidence type="ECO:0000256" key="10">
    <source>
        <dbReference type="PROSITE-ProRule" id="PRU01360"/>
    </source>
</evidence>
<keyword evidence="8 10" id="KW-0472">Membrane</keyword>
<reference evidence="14 15" key="2">
    <citation type="submission" date="2019-09" db="EMBL/GenBank/DDBJ databases">
        <authorList>
            <person name="Jin C."/>
        </authorList>
    </citation>
    <scope>NUCLEOTIDE SEQUENCE [LARGE SCALE GENOMIC DNA]</scope>
    <source>
        <strain evidence="14 15">BN140078</strain>
    </source>
</reference>
<dbReference type="EMBL" id="VUOC01000004">
    <property type="protein sequence ID" value="KAA2240660.1"/>
    <property type="molecule type" value="Genomic_DNA"/>
</dbReference>
<protein>
    <submittedName>
        <fullName evidence="14">SusC/RagA family TonB-linked outer membrane protein</fullName>
    </submittedName>
</protein>
<dbReference type="Gene3D" id="2.170.130.10">
    <property type="entry name" value="TonB-dependent receptor, plug domain"/>
    <property type="match status" value="1"/>
</dbReference>
<dbReference type="InterPro" id="IPR039426">
    <property type="entry name" value="TonB-dep_rcpt-like"/>
</dbReference>
<evidence type="ECO:0000256" key="12">
    <source>
        <dbReference type="SAM" id="Phobius"/>
    </source>
</evidence>
<evidence type="ECO:0000256" key="11">
    <source>
        <dbReference type="RuleBase" id="RU003357"/>
    </source>
</evidence>
<dbReference type="PROSITE" id="PS52016">
    <property type="entry name" value="TONB_DEPENDENT_REC_3"/>
    <property type="match status" value="1"/>
</dbReference>
<dbReference type="Pfam" id="PF07715">
    <property type="entry name" value="Plug"/>
    <property type="match status" value="1"/>
</dbReference>
<keyword evidence="4" id="KW-0406">Ion transport</keyword>
<comment type="subcellular location">
    <subcellularLocation>
        <location evidence="1 10">Cell outer membrane</location>
        <topology evidence="1 10">Multi-pass membrane protein</topology>
    </subcellularLocation>
</comment>
<evidence type="ECO:0000256" key="1">
    <source>
        <dbReference type="ARBA" id="ARBA00004571"/>
    </source>
</evidence>
<dbReference type="SUPFAM" id="SSF49464">
    <property type="entry name" value="Carboxypeptidase regulatory domain-like"/>
    <property type="match status" value="1"/>
</dbReference>
<organism evidence="14 15">
    <name type="scientific">Chitinophaga agrisoli</name>
    <dbReference type="NCBI Taxonomy" id="2607653"/>
    <lineage>
        <taxon>Bacteria</taxon>
        <taxon>Pseudomonadati</taxon>
        <taxon>Bacteroidota</taxon>
        <taxon>Chitinophagia</taxon>
        <taxon>Chitinophagales</taxon>
        <taxon>Chitinophagaceae</taxon>
        <taxon>Chitinophaga</taxon>
    </lineage>
</organism>
<evidence type="ECO:0000256" key="5">
    <source>
        <dbReference type="ARBA" id="ARBA00022692"/>
    </source>
</evidence>
<dbReference type="InterPro" id="IPR000531">
    <property type="entry name" value="Beta-barrel_TonB"/>
</dbReference>
<evidence type="ECO:0000259" key="13">
    <source>
        <dbReference type="SMART" id="SM00965"/>
    </source>
</evidence>
<dbReference type="Pfam" id="PF07660">
    <property type="entry name" value="STN"/>
    <property type="match status" value="1"/>
</dbReference>
<sequence length="1172" mass="131272">MYAKTGGPPVWRKKLYMRNTPLHLCYPVMLWLWLMCSVLPVRAGRYMQDNGKVTVSADHVPMRDVFKVITKQTGYHFFYAASVLDTRQPVSVHAKDMPVENLLQQLFRGKGVAWSLEDKIILIRAAEPEVGVEHSPFTMMSGTVTDAAGVPLAGATVLVNGTRKGVTTDEEGRFLLDRMQAEVVLSVSYAGYVKQQVKWNGRTPMQIKLEQDIVNMTGVSIVSTGYQELPRERATGSFTKLDNDILNRKVSTGILDRLDGVTSGLLFDKRDPAAPKMQIRGLYTLTATIAQPLIVVDNFPYEGDINDINPNDVENITILKDAAAASIWGAKAGNGVIVITTKKGRFNQAPRVSFNTNITFVNKQDLFQLPLIPSSDFIDLEQSLFAQGAYNGALNSRNRPPVTPVVEILAKQRSGQLTEAEANAAINALRSQDVRNDFLRYVYRQGVNQQYAINVNGGTSKLKYYFSTGFDRDLSNLVGNNYQRITLRSDATWQATKRLQLQLGAQYTRHNNDNNSQGGFADNNYKLGTRVLPPYSSLADSKGNPLPLDYRYRGAYTDTAGHGLLMDWKYRPLQEMAENDNTSWTNIIIANIGAKYDLSKTLTAEVKYQYQHSDEGIRQFHNEQTFFTRDLVNRFTQIRNDSVIYIVPKGPILDQSNSRTDVHTVRAQLNWDKAWGARNKITAVAGTELRDAHTQGNIYRQFSGNVDLVNAYPVYLGGIANIPSNNDYTDQVDRFVSLYMNAAYTYNNSYTLSASARKDASNLFGVNTNRKGIPLWSAGLAWKASNQDCYHVTWLPYLNLRVTYGSSGNVNNSIAALTTLYKYDPSFQFTNLAYADIRSLANPDLRWEKVNTLNAGLDFALKGNILGGSIEYYRKRSVDVIGLQMLDLSTGLGAAFTNSADMSGQGIDVQLNIQPLNRGGFKWQSSLQFSYVTYRLTKYLLQPYTTGYVSTGANIFPIVGRNPYSLVSYRWAGLDPATGDPRGYVNKQVSKDYASLVQTPLSDQAIDGPALPPFFGNFLNTFSWKGLSLSTNITYRLGYYFRRNTIAYGPLFSTGNGHSDYLKRWQHPGDEQFTNVPSMIYPNPSASRDQFYTNSEITVEKGDHIRLDDIRLSYNFNKKADSRLFFSRLQLYTYITNLHVLIWKANKAGLDPDAPSGLPLPRSIAIGCRIDM</sequence>
<keyword evidence="3 10" id="KW-1134">Transmembrane beta strand</keyword>
<keyword evidence="4" id="KW-0410">Iron transport</keyword>
<comment type="caution">
    <text evidence="14">The sequence shown here is derived from an EMBL/GenBank/DDBJ whole genome shotgun (WGS) entry which is preliminary data.</text>
</comment>
<keyword evidence="6" id="KW-0408">Iron</keyword>
<dbReference type="SMART" id="SM00965">
    <property type="entry name" value="STN"/>
    <property type="match status" value="1"/>
</dbReference>
<keyword evidence="9 10" id="KW-0998">Cell outer membrane</keyword>
<evidence type="ECO:0000256" key="9">
    <source>
        <dbReference type="ARBA" id="ARBA00023237"/>
    </source>
</evidence>
<evidence type="ECO:0000313" key="15">
    <source>
        <dbReference type="Proteomes" id="UP000324611"/>
    </source>
</evidence>
<keyword evidence="12" id="KW-1133">Transmembrane helix</keyword>
<dbReference type="InterPro" id="IPR008969">
    <property type="entry name" value="CarboxyPept-like_regulatory"/>
</dbReference>
<dbReference type="InterPro" id="IPR037066">
    <property type="entry name" value="Plug_dom_sf"/>
</dbReference>
<evidence type="ECO:0000256" key="4">
    <source>
        <dbReference type="ARBA" id="ARBA00022496"/>
    </source>
</evidence>
<evidence type="ECO:0000256" key="2">
    <source>
        <dbReference type="ARBA" id="ARBA00022448"/>
    </source>
</evidence>
<dbReference type="InterPro" id="IPR023996">
    <property type="entry name" value="TonB-dep_OMP_SusC/RagA"/>
</dbReference>
<evidence type="ECO:0000256" key="6">
    <source>
        <dbReference type="ARBA" id="ARBA00023004"/>
    </source>
</evidence>
<dbReference type="InterPro" id="IPR012910">
    <property type="entry name" value="Plug_dom"/>
</dbReference>
<evidence type="ECO:0000256" key="3">
    <source>
        <dbReference type="ARBA" id="ARBA00022452"/>
    </source>
</evidence>
<keyword evidence="7 11" id="KW-0798">TonB box</keyword>
<dbReference type="InterPro" id="IPR036942">
    <property type="entry name" value="Beta-barrel_TonB_sf"/>
</dbReference>
<dbReference type="Gene3D" id="2.60.40.1120">
    <property type="entry name" value="Carboxypeptidase-like, regulatory domain"/>
    <property type="match status" value="1"/>
</dbReference>
<feature type="domain" description="Secretin/TonB short N-terminal" evidence="13">
    <location>
        <begin position="75"/>
        <end position="126"/>
    </location>
</feature>
<evidence type="ECO:0000256" key="7">
    <source>
        <dbReference type="ARBA" id="ARBA00023077"/>
    </source>
</evidence>
<dbReference type="GO" id="GO:0006826">
    <property type="term" value="P:iron ion transport"/>
    <property type="evidence" value="ECO:0007669"/>
    <property type="project" value="UniProtKB-KW"/>
</dbReference>
<dbReference type="Pfam" id="PF00593">
    <property type="entry name" value="TonB_dep_Rec_b-barrel"/>
    <property type="match status" value="1"/>
</dbReference>